<dbReference type="Proteomes" id="UP001589789">
    <property type="component" value="Unassembled WGS sequence"/>
</dbReference>
<dbReference type="InterPro" id="IPR008979">
    <property type="entry name" value="Galactose-bd-like_sf"/>
</dbReference>
<reference evidence="4 5" key="1">
    <citation type="submission" date="2024-09" db="EMBL/GenBank/DDBJ databases">
        <authorList>
            <person name="Sun Q."/>
            <person name="Mori K."/>
        </authorList>
    </citation>
    <scope>NUCLEOTIDE SEQUENCE [LARGE SCALE GENOMIC DNA]</scope>
    <source>
        <strain evidence="4 5">CCM 7468</strain>
    </source>
</reference>
<dbReference type="Gene3D" id="2.60.120.260">
    <property type="entry name" value="Galactose-binding domain-like"/>
    <property type="match status" value="2"/>
</dbReference>
<comment type="caution">
    <text evidence="4">The sequence shown here is derived from an EMBL/GenBank/DDBJ whole genome shotgun (WGS) entry which is preliminary data.</text>
</comment>
<dbReference type="Gene3D" id="2.60.40.10">
    <property type="entry name" value="Immunoglobulins"/>
    <property type="match status" value="1"/>
</dbReference>
<sequence length="1361" mass="137183">MTFEIFGHRGTNPYTDHSAEAHAAAMDWGADWAEFDIQMTSDGVLVVAHDTGTIPSTTLAKLLAASPGTMTLNQALDLVAAKEAETGREIKISIEMKNPSTHAAKGLDMPQALVDLLVERGITSTEDISVSSFDTAATQRLATTLYPAAGISTSVDYVGYSFASVNLANVAKWADTISVNTPYLSADLVAKAHAQGLKVYAWTHTGTGEELQSLIDMGVDGVYSDNTRLAREYVDSAEGYNTVYGGTGAGVVSGTNGHDIVYGLQGNDTLLGGAGHDVLNGDGGNDVIVSGAGGSSLRGGGGNDVLFGGTGADTLAGGVGNDAIVAGATDTIRYAAGDGIDLVSAATGSAVVVEGIASRQIAVSALGDDLLVAFADGGALVFKKGEMPGTITFADGVSLTGEELAAAAAGAPPGGVAAVIAALEAARAAAGPALALPLAPNLIENGSFENIDGTLVRDWGRYDPDGKMSGWVNLASGRVEQHQDTVSGVKAVEGAYWTDMDGNLNNVQIAQTVEGVDKGATYQLSFQIADTDLKDTTEKLTVTYGGTVVYSGAPKGAAWETVNVKVVGGSGNGSDTLVFAQSGGTLNGAGLALDNVAMIRTVAAPAGAGDGNLIFNGGFENINGTDYRDWGRYSEAGVMPGWDNLGTGRVEQHRDTVAGVSAAKGQYWTDLDGWQNNVQLAQDVQGVVEGAAYRLSFGIADTDLKDTESLTVTYGGVVVYQGAPKGAAWETISVGVIGGSGNGSDRLVFSQTSGKLDGAGLALDEVSLVKTADPNAPVLAQADTIQVAAGGTEAGLATVVVANDRDADAGDVKTLVSVDTAGTLGTVSFDAATQALSYAASNPAFAALGAGATAIDSFGYTVTDGRGSNSGAVVSVTVVGVNDAPVVAAPLHAAATEDGAAVSLLALEGATDIDAGTTLSVVLGEASLPAGLFFDAATGRLALDPSATAYQALRDGETALVTVAYGVTDGAETVGTFATWEVTGVNDGPVATADTAAALEDGAPVLIDALANDTDADLGDTLTLVSLDTTGLVGSAAILNGAISYDAGGEFQSLMAGAQAEQVIHYTVQDGYGATSTASLTLTVTGVNDGPIAADDAAAVAEDATSSNLWATLLGNDTDMDAGDSHSIVSVDTARLKGTVAFDAATKTLTYSANADEFDLLAKGASVKESFSYTMADSAGAISTAQVTVTVTGGLNNAEIAGTNKAETLTGNDGEDVIHGGNDNDVLSGLDGSDQIWGENGDDQILGGKSIDYLFGNRGNDVLDGGEGNDVVDGGQGNDNLTGGAGSDLFVYSASLPAGSDIVTDFVVGIDRIRFEGIASYKITQMDVDHSGSADSVISFAGSSVTLLGVSGVSDWNTLMG</sequence>
<dbReference type="PRINTS" id="PR00313">
    <property type="entry name" value="CABNDNGRPT"/>
</dbReference>
<dbReference type="Pfam" id="PF00353">
    <property type="entry name" value="HemolysinCabind"/>
    <property type="match status" value="4"/>
</dbReference>
<accession>A0ABV6IWR0</accession>
<dbReference type="NCBIfam" id="TIGR01965">
    <property type="entry name" value="VCBS_repeat"/>
    <property type="match status" value="4"/>
</dbReference>
<proteinExistence type="predicted"/>
<dbReference type="InterPro" id="IPR040853">
    <property type="entry name" value="RapA2_cadherin-like"/>
</dbReference>
<evidence type="ECO:0000313" key="5">
    <source>
        <dbReference type="Proteomes" id="UP001589789"/>
    </source>
</evidence>
<organism evidence="4 5">
    <name type="scientific">Muricoccus vinaceus</name>
    <dbReference type="NCBI Taxonomy" id="424704"/>
    <lineage>
        <taxon>Bacteria</taxon>
        <taxon>Pseudomonadati</taxon>
        <taxon>Pseudomonadota</taxon>
        <taxon>Alphaproteobacteria</taxon>
        <taxon>Acetobacterales</taxon>
        <taxon>Roseomonadaceae</taxon>
        <taxon>Muricoccus</taxon>
    </lineage>
</organism>
<dbReference type="Gene3D" id="3.20.20.190">
    <property type="entry name" value="Phosphatidylinositol (PI) phosphodiesterase"/>
    <property type="match status" value="1"/>
</dbReference>
<dbReference type="Gene3D" id="2.150.10.10">
    <property type="entry name" value="Serralysin-like metalloprotease, C-terminal"/>
    <property type="match status" value="3"/>
</dbReference>
<evidence type="ECO:0000259" key="3">
    <source>
        <dbReference type="PROSITE" id="PS51704"/>
    </source>
</evidence>
<dbReference type="Pfam" id="PF17963">
    <property type="entry name" value="Big_9"/>
    <property type="match status" value="1"/>
</dbReference>
<dbReference type="EMBL" id="JBHLVZ010000047">
    <property type="protein sequence ID" value="MFC0387130.1"/>
    <property type="molecule type" value="Genomic_DNA"/>
</dbReference>
<dbReference type="SUPFAM" id="SSF51695">
    <property type="entry name" value="PLC-like phosphodiesterases"/>
    <property type="match status" value="1"/>
</dbReference>
<gene>
    <name evidence="4" type="ORF">ACFFIC_16455</name>
</gene>
<dbReference type="InterPro" id="IPR050557">
    <property type="entry name" value="RTX_toxin/Mannuronan_C5-epim"/>
</dbReference>
<dbReference type="NCBIfam" id="NF012211">
    <property type="entry name" value="tand_rpt_95"/>
    <property type="match status" value="2"/>
</dbReference>
<dbReference type="InterPro" id="IPR011049">
    <property type="entry name" value="Serralysin-like_metalloprot_C"/>
</dbReference>
<dbReference type="PANTHER" id="PTHR38340">
    <property type="entry name" value="S-LAYER PROTEIN"/>
    <property type="match status" value="1"/>
</dbReference>
<evidence type="ECO:0000313" key="4">
    <source>
        <dbReference type="EMBL" id="MFC0387130.1"/>
    </source>
</evidence>
<dbReference type="PANTHER" id="PTHR38340:SF1">
    <property type="entry name" value="S-LAYER PROTEIN"/>
    <property type="match status" value="1"/>
</dbReference>
<comment type="subcellular location">
    <subcellularLocation>
        <location evidence="1">Secreted</location>
    </subcellularLocation>
</comment>
<dbReference type="InterPro" id="IPR017946">
    <property type="entry name" value="PLC-like_Pdiesterase_TIM-brl"/>
</dbReference>
<dbReference type="PROSITE" id="PS51704">
    <property type="entry name" value="GP_PDE"/>
    <property type="match status" value="1"/>
</dbReference>
<name>A0ABV6IWR0_9PROT</name>
<dbReference type="Pfam" id="PF17803">
    <property type="entry name" value="Cadherin_4"/>
    <property type="match status" value="2"/>
</dbReference>
<dbReference type="InterPro" id="IPR030395">
    <property type="entry name" value="GP_PDE_dom"/>
</dbReference>
<dbReference type="InterPro" id="IPR010221">
    <property type="entry name" value="VCBS_dom"/>
</dbReference>
<dbReference type="RefSeq" id="WP_377052273.1">
    <property type="nucleotide sequence ID" value="NZ_JBHLVZ010000047.1"/>
</dbReference>
<dbReference type="Pfam" id="PF03009">
    <property type="entry name" value="GDPD"/>
    <property type="match status" value="1"/>
</dbReference>
<dbReference type="InterPro" id="IPR013783">
    <property type="entry name" value="Ig-like_fold"/>
</dbReference>
<evidence type="ECO:0000256" key="2">
    <source>
        <dbReference type="ARBA" id="ARBA00022525"/>
    </source>
</evidence>
<dbReference type="SUPFAM" id="SSF49785">
    <property type="entry name" value="Galactose-binding domain-like"/>
    <property type="match status" value="1"/>
</dbReference>
<feature type="domain" description="GP-PDE" evidence="3">
    <location>
        <begin position="3"/>
        <end position="234"/>
    </location>
</feature>
<protein>
    <submittedName>
        <fullName evidence="4">Ig-like domain-containing protein</fullName>
    </submittedName>
</protein>
<evidence type="ECO:0000256" key="1">
    <source>
        <dbReference type="ARBA" id="ARBA00004613"/>
    </source>
</evidence>
<dbReference type="InterPro" id="IPR001343">
    <property type="entry name" value="Hemolysn_Ca-bd"/>
</dbReference>
<keyword evidence="5" id="KW-1185">Reference proteome</keyword>
<keyword evidence="2" id="KW-0964">Secreted</keyword>
<dbReference type="SUPFAM" id="SSF51120">
    <property type="entry name" value="beta-Roll"/>
    <property type="match status" value="3"/>
</dbReference>